<proteinExistence type="predicted"/>
<name>A0A1Y1USP1_9TREE</name>
<gene>
    <name evidence="1" type="ORF">BD324DRAFT_34359</name>
</gene>
<dbReference type="AlphaFoldDB" id="A0A1Y1USP1"/>
<organism evidence="1 2">
    <name type="scientific">Kockovaella imperatae</name>
    <dbReference type="NCBI Taxonomy" id="4999"/>
    <lineage>
        <taxon>Eukaryota</taxon>
        <taxon>Fungi</taxon>
        <taxon>Dikarya</taxon>
        <taxon>Basidiomycota</taxon>
        <taxon>Agaricomycotina</taxon>
        <taxon>Tremellomycetes</taxon>
        <taxon>Tremellales</taxon>
        <taxon>Cuniculitremaceae</taxon>
        <taxon>Kockovaella</taxon>
    </lineage>
</organism>
<keyword evidence="2" id="KW-1185">Reference proteome</keyword>
<dbReference type="EMBL" id="NBSH01000001">
    <property type="protein sequence ID" value="ORX41029.1"/>
    <property type="molecule type" value="Genomic_DNA"/>
</dbReference>
<accession>A0A1Y1USP1</accession>
<dbReference type="RefSeq" id="XP_021874708.1">
    <property type="nucleotide sequence ID" value="XM_022012527.1"/>
</dbReference>
<dbReference type="GeneID" id="33554335"/>
<evidence type="ECO:0000313" key="1">
    <source>
        <dbReference type="EMBL" id="ORX41029.1"/>
    </source>
</evidence>
<dbReference type="InParanoid" id="A0A1Y1USP1"/>
<sequence length="235" mass="25778">MAPVSPSLVRPLMIGVQALAEAVVDLSSIEASVPSKGAMCYTSCRLPPTAKGGRRYPERRPLDDLRNYKGFHLTRGMANPQGLAAIAMMIKHAPVSLIRCSTSETMTTWGSHPPRPRFLPKSGLGRNPLAALVSRRKSSISSRAAPIPAPLSIVDCFQWTRLCLSSFLDRQGGLDIVIRKEVYSTRIIAFVDQASPYGCTIVLSPPVHVYRLSENISRENLAKSRSAYFTLRLDV</sequence>
<reference evidence="1 2" key="1">
    <citation type="submission" date="2017-03" db="EMBL/GenBank/DDBJ databases">
        <title>Widespread Adenine N6-methylation of Active Genes in Fungi.</title>
        <authorList>
            <consortium name="DOE Joint Genome Institute"/>
            <person name="Mondo S.J."/>
            <person name="Dannebaum R.O."/>
            <person name="Kuo R.C."/>
            <person name="Louie K.B."/>
            <person name="Bewick A.J."/>
            <person name="Labutti K."/>
            <person name="Haridas S."/>
            <person name="Kuo A."/>
            <person name="Salamov A."/>
            <person name="Ahrendt S.R."/>
            <person name="Lau R."/>
            <person name="Bowen B.P."/>
            <person name="Lipzen A."/>
            <person name="Sullivan W."/>
            <person name="Andreopoulos W.B."/>
            <person name="Clum A."/>
            <person name="Lindquist E."/>
            <person name="Daum C."/>
            <person name="Northen T.R."/>
            <person name="Ramamoorthy G."/>
            <person name="Schmitz R.J."/>
            <person name="Gryganskyi A."/>
            <person name="Culley D."/>
            <person name="Magnuson J."/>
            <person name="James T.Y."/>
            <person name="O'Malley M.A."/>
            <person name="Stajich J.E."/>
            <person name="Spatafora J.W."/>
            <person name="Visel A."/>
            <person name="Grigoriev I.V."/>
        </authorList>
    </citation>
    <scope>NUCLEOTIDE SEQUENCE [LARGE SCALE GENOMIC DNA]</scope>
    <source>
        <strain evidence="1 2">NRRL Y-17943</strain>
    </source>
</reference>
<protein>
    <submittedName>
        <fullName evidence="1">Uncharacterized protein</fullName>
    </submittedName>
</protein>
<evidence type="ECO:0000313" key="2">
    <source>
        <dbReference type="Proteomes" id="UP000193218"/>
    </source>
</evidence>
<dbReference type="Proteomes" id="UP000193218">
    <property type="component" value="Unassembled WGS sequence"/>
</dbReference>
<comment type="caution">
    <text evidence="1">The sequence shown here is derived from an EMBL/GenBank/DDBJ whole genome shotgun (WGS) entry which is preliminary data.</text>
</comment>